<dbReference type="InterPro" id="IPR008854">
    <property type="entry name" value="TPMT"/>
</dbReference>
<dbReference type="CDD" id="cd02440">
    <property type="entry name" value="AdoMet_MTases"/>
    <property type="match status" value="1"/>
</dbReference>
<dbReference type="SUPFAM" id="SSF53335">
    <property type="entry name" value="S-adenosyl-L-methionine-dependent methyltransferases"/>
    <property type="match status" value="1"/>
</dbReference>
<dbReference type="PROSITE" id="PS51585">
    <property type="entry name" value="SAM_MT_TPMT"/>
    <property type="match status" value="1"/>
</dbReference>
<dbReference type="Pfam" id="PF13649">
    <property type="entry name" value="Methyltransf_25"/>
    <property type="match status" value="1"/>
</dbReference>
<evidence type="ECO:0000256" key="1">
    <source>
        <dbReference type="ARBA" id="ARBA00022603"/>
    </source>
</evidence>
<dbReference type="GO" id="GO:0032259">
    <property type="term" value="P:methylation"/>
    <property type="evidence" value="ECO:0007669"/>
    <property type="project" value="UniProtKB-KW"/>
</dbReference>
<dbReference type="Gene3D" id="3.40.50.150">
    <property type="entry name" value="Vaccinia Virus protein VP39"/>
    <property type="match status" value="1"/>
</dbReference>
<dbReference type="AlphaFoldDB" id="A0A9D1XDS6"/>
<keyword evidence="3" id="KW-0949">S-adenosyl-L-methionine</keyword>
<protein>
    <submittedName>
        <fullName evidence="5">Methyltransferase domain-containing protein</fullName>
    </submittedName>
</protein>
<name>A0A9D1XDS6_9FIRM</name>
<comment type="caution">
    <text evidence="5">The sequence shown here is derived from an EMBL/GenBank/DDBJ whole genome shotgun (WGS) entry which is preliminary data.</text>
</comment>
<dbReference type="Proteomes" id="UP000886890">
    <property type="component" value="Unassembled WGS sequence"/>
</dbReference>
<evidence type="ECO:0000256" key="2">
    <source>
        <dbReference type="ARBA" id="ARBA00022679"/>
    </source>
</evidence>
<dbReference type="InterPro" id="IPR029063">
    <property type="entry name" value="SAM-dependent_MTases_sf"/>
</dbReference>
<organism evidence="5 6">
    <name type="scientific">Candidatus Fusicatenibacter merdavium</name>
    <dbReference type="NCBI Taxonomy" id="2838600"/>
    <lineage>
        <taxon>Bacteria</taxon>
        <taxon>Bacillati</taxon>
        <taxon>Bacillota</taxon>
        <taxon>Clostridia</taxon>
        <taxon>Lachnospirales</taxon>
        <taxon>Lachnospiraceae</taxon>
        <taxon>Fusicatenibacter</taxon>
    </lineage>
</organism>
<sequence length="94" mass="11076">MPKYYEAYEIRYRQVHGKNLSWASDNPSPIVEEILKKYIHADHARILDIGCGEGRDCRYLLKQGYDVQAVDISEEAVHYCRDRVSTEEKERFPL</sequence>
<reference evidence="5" key="1">
    <citation type="journal article" date="2021" name="PeerJ">
        <title>Extensive microbial diversity within the chicken gut microbiome revealed by metagenomics and culture.</title>
        <authorList>
            <person name="Gilroy R."/>
            <person name="Ravi A."/>
            <person name="Getino M."/>
            <person name="Pursley I."/>
            <person name="Horton D.L."/>
            <person name="Alikhan N.F."/>
            <person name="Baker D."/>
            <person name="Gharbi K."/>
            <person name="Hall N."/>
            <person name="Watson M."/>
            <person name="Adriaenssens E.M."/>
            <person name="Foster-Nyarko E."/>
            <person name="Jarju S."/>
            <person name="Secka A."/>
            <person name="Antonio M."/>
            <person name="Oren A."/>
            <person name="Chaudhuri R.R."/>
            <person name="La Ragione R."/>
            <person name="Hildebrand F."/>
            <person name="Pallen M.J."/>
        </authorList>
    </citation>
    <scope>NUCLEOTIDE SEQUENCE</scope>
    <source>
        <strain evidence="5">CHK183-1962</strain>
    </source>
</reference>
<evidence type="ECO:0000259" key="4">
    <source>
        <dbReference type="Pfam" id="PF13649"/>
    </source>
</evidence>
<proteinExistence type="predicted"/>
<dbReference type="InterPro" id="IPR041698">
    <property type="entry name" value="Methyltransf_25"/>
</dbReference>
<keyword evidence="2" id="KW-0808">Transferase</keyword>
<evidence type="ECO:0000313" key="6">
    <source>
        <dbReference type="Proteomes" id="UP000886890"/>
    </source>
</evidence>
<evidence type="ECO:0000313" key="5">
    <source>
        <dbReference type="EMBL" id="HIX77634.1"/>
    </source>
</evidence>
<dbReference type="GO" id="GO:0008757">
    <property type="term" value="F:S-adenosylmethionine-dependent methyltransferase activity"/>
    <property type="evidence" value="ECO:0007669"/>
    <property type="project" value="InterPro"/>
</dbReference>
<keyword evidence="1 5" id="KW-0489">Methyltransferase</keyword>
<gene>
    <name evidence="5" type="ORF">H9734_08595</name>
</gene>
<dbReference type="EMBL" id="DXEK01000142">
    <property type="protein sequence ID" value="HIX77634.1"/>
    <property type="molecule type" value="Genomic_DNA"/>
</dbReference>
<reference evidence="5" key="2">
    <citation type="submission" date="2021-04" db="EMBL/GenBank/DDBJ databases">
        <authorList>
            <person name="Gilroy R."/>
        </authorList>
    </citation>
    <scope>NUCLEOTIDE SEQUENCE</scope>
    <source>
        <strain evidence="5">CHK183-1962</strain>
    </source>
</reference>
<accession>A0A9D1XDS6</accession>
<feature type="domain" description="Methyltransferase" evidence="4">
    <location>
        <begin position="46"/>
        <end position="87"/>
    </location>
</feature>
<evidence type="ECO:0000256" key="3">
    <source>
        <dbReference type="ARBA" id="ARBA00022691"/>
    </source>
</evidence>